<keyword evidence="3" id="KW-1185">Reference proteome</keyword>
<evidence type="ECO:0000256" key="1">
    <source>
        <dbReference type="SAM" id="MobiDB-lite"/>
    </source>
</evidence>
<feature type="compositionally biased region" description="Basic and acidic residues" evidence="1">
    <location>
        <begin position="102"/>
        <end position="129"/>
    </location>
</feature>
<sequence length="129" mass="14428">MLSCSKRIVSSRDVAEMREGRDPVDVEIVKRSLQPKGKGWRKSTMISQVPRADTDQEPTIGRGSRARKAIPTHQHSPTASASSLKAPVHMSCQDDEPVDYNHGYKLEPSPKRLRIKIDPERETHKSSGT</sequence>
<dbReference type="Proteomes" id="UP001274830">
    <property type="component" value="Unassembled WGS sequence"/>
</dbReference>
<accession>A0AAE1C549</accession>
<protein>
    <submittedName>
        <fullName evidence="2">Uncharacterized protein</fullName>
    </submittedName>
</protein>
<proteinExistence type="predicted"/>
<name>A0AAE1C549_9PEZI</name>
<evidence type="ECO:0000313" key="2">
    <source>
        <dbReference type="EMBL" id="KAK3678452.1"/>
    </source>
</evidence>
<gene>
    <name evidence="2" type="ORF">LTR78_001749</name>
</gene>
<dbReference type="EMBL" id="JAUTXT010000004">
    <property type="protein sequence ID" value="KAK3678452.1"/>
    <property type="molecule type" value="Genomic_DNA"/>
</dbReference>
<dbReference type="AlphaFoldDB" id="A0AAE1C549"/>
<feature type="compositionally biased region" description="Polar residues" evidence="1">
    <location>
        <begin position="73"/>
        <end position="83"/>
    </location>
</feature>
<feature type="region of interest" description="Disordered" evidence="1">
    <location>
        <begin position="34"/>
        <end position="129"/>
    </location>
</feature>
<comment type="caution">
    <text evidence="2">The sequence shown here is derived from an EMBL/GenBank/DDBJ whole genome shotgun (WGS) entry which is preliminary data.</text>
</comment>
<organism evidence="2 3">
    <name type="scientific">Recurvomyces mirabilis</name>
    <dbReference type="NCBI Taxonomy" id="574656"/>
    <lineage>
        <taxon>Eukaryota</taxon>
        <taxon>Fungi</taxon>
        <taxon>Dikarya</taxon>
        <taxon>Ascomycota</taxon>
        <taxon>Pezizomycotina</taxon>
        <taxon>Dothideomycetes</taxon>
        <taxon>Dothideomycetidae</taxon>
        <taxon>Mycosphaerellales</taxon>
        <taxon>Teratosphaeriaceae</taxon>
        <taxon>Recurvomyces</taxon>
    </lineage>
</organism>
<reference evidence="2" key="1">
    <citation type="submission" date="2023-07" db="EMBL/GenBank/DDBJ databases">
        <title>Black Yeasts Isolated from many extreme environments.</title>
        <authorList>
            <person name="Coleine C."/>
            <person name="Stajich J.E."/>
            <person name="Selbmann L."/>
        </authorList>
    </citation>
    <scope>NUCLEOTIDE SEQUENCE</scope>
    <source>
        <strain evidence="2">CCFEE 5485</strain>
    </source>
</reference>
<evidence type="ECO:0000313" key="3">
    <source>
        <dbReference type="Proteomes" id="UP001274830"/>
    </source>
</evidence>